<keyword evidence="1" id="KW-0175">Coiled coil</keyword>
<dbReference type="OrthoDB" id="28384at10239"/>
<dbReference type="EMBL" id="KM507819">
    <property type="protein sequence ID" value="AIT13912.1"/>
    <property type="molecule type" value="Genomic_DNA"/>
</dbReference>
<evidence type="ECO:0000313" key="2">
    <source>
        <dbReference type="EMBL" id="AIT13912.1"/>
    </source>
</evidence>
<dbReference type="GeneID" id="22111055"/>
<organism evidence="2 3">
    <name type="scientific">Escherichia phage 121Q</name>
    <dbReference type="NCBI Taxonomy" id="1555202"/>
    <lineage>
        <taxon>Viruses</taxon>
        <taxon>Duplodnaviria</taxon>
        <taxon>Heunggongvirae</taxon>
        <taxon>Uroviricota</taxon>
        <taxon>Caudoviricetes</taxon>
        <taxon>Asteriusvirus</taxon>
        <taxon>Asteriusvirus av121Q</taxon>
    </lineage>
</organism>
<feature type="coiled-coil region" evidence="1">
    <location>
        <begin position="59"/>
        <end position="100"/>
    </location>
</feature>
<dbReference type="KEGG" id="vg:22111055"/>
<reference evidence="2 3" key="1">
    <citation type="submission" date="2014-09" db="EMBL/GenBank/DDBJ databases">
        <authorList>
            <person name="Lapin J.S."/>
            <person name="Pope W.H."/>
            <person name="Hua J."/>
            <person name="Ford M.E."/>
            <person name="Conway J.F."/>
            <person name="Hatfull G.F."/>
            <person name="Hendrix R.W."/>
        </authorList>
    </citation>
    <scope>NUCLEOTIDE SEQUENCE [LARGE SCALE GENOMIC DNA]</scope>
</reference>
<dbReference type="RefSeq" id="YP_009101609.1">
    <property type="nucleotide sequence ID" value="NC_025447.1"/>
</dbReference>
<gene>
    <name evidence="2" type="primary">15</name>
    <name evidence="2" type="ORF">PBI_121Q_15</name>
</gene>
<evidence type="ECO:0000256" key="1">
    <source>
        <dbReference type="SAM" id="Coils"/>
    </source>
</evidence>
<evidence type="ECO:0000313" key="3">
    <source>
        <dbReference type="Proteomes" id="UP000029889"/>
    </source>
</evidence>
<proteinExistence type="predicted"/>
<sequence>MNGKSIYNKIPEGYVPVPKEQKSKQISLLRQGSITEITLDGKTFQVHDPARIEKIISLVERHEERFFSLSQELAKTKQNCRLLENQISTLTNTVKQLQEQIKNAGFDRF</sequence>
<accession>A0A097EWU9</accession>
<keyword evidence="3" id="KW-1185">Reference proteome</keyword>
<protein>
    <submittedName>
        <fullName evidence="2">Structural protein</fullName>
    </submittedName>
</protein>
<dbReference type="Proteomes" id="UP000029889">
    <property type="component" value="Segment"/>
</dbReference>
<name>A0A097EWU9_9CAUD</name>